<keyword evidence="5" id="KW-1185">Reference proteome</keyword>
<dbReference type="PRINTS" id="PR00080">
    <property type="entry name" value="SDRFAMILY"/>
</dbReference>
<proteinExistence type="inferred from homology"/>
<dbReference type="InterPro" id="IPR002347">
    <property type="entry name" value="SDR_fam"/>
</dbReference>
<comment type="similarity">
    <text evidence="1 3">Belongs to the short-chain dehydrogenases/reductases (SDR) family.</text>
</comment>
<dbReference type="PRINTS" id="PR00081">
    <property type="entry name" value="GDHRDH"/>
</dbReference>
<organism evidence="4 5">
    <name type="scientific">Alterirhizorhabdus solaris</name>
    <dbReference type="NCBI Taxonomy" id="2529389"/>
    <lineage>
        <taxon>Bacteria</taxon>
        <taxon>Pseudomonadati</taxon>
        <taxon>Pseudomonadota</taxon>
        <taxon>Alphaproteobacteria</taxon>
        <taxon>Sphingomonadales</taxon>
        <taxon>Rhizorhabdaceae</taxon>
        <taxon>Alterirhizorhabdus</taxon>
    </lineage>
</organism>
<evidence type="ECO:0000256" key="1">
    <source>
        <dbReference type="ARBA" id="ARBA00006484"/>
    </source>
</evidence>
<dbReference type="InterPro" id="IPR036291">
    <property type="entry name" value="NAD(P)-bd_dom_sf"/>
</dbReference>
<dbReference type="Gene3D" id="3.40.50.720">
    <property type="entry name" value="NAD(P)-binding Rossmann-like Domain"/>
    <property type="match status" value="1"/>
</dbReference>
<dbReference type="Pfam" id="PF00106">
    <property type="entry name" value="adh_short"/>
    <property type="match status" value="1"/>
</dbReference>
<protein>
    <submittedName>
        <fullName evidence="4">SDR family NAD(P)-dependent oxidoreductase</fullName>
    </submittedName>
</protein>
<gene>
    <name evidence="4" type="ORF">FOY91_06950</name>
</gene>
<dbReference type="GO" id="GO:0016616">
    <property type="term" value="F:oxidoreductase activity, acting on the CH-OH group of donors, NAD or NADP as acceptor"/>
    <property type="evidence" value="ECO:0007669"/>
    <property type="project" value="TreeGrafter"/>
</dbReference>
<dbReference type="Proteomes" id="UP000318681">
    <property type="component" value="Unassembled WGS sequence"/>
</dbReference>
<comment type="caution">
    <text evidence="4">The sequence shown here is derived from an EMBL/GenBank/DDBJ whole genome shotgun (WGS) entry which is preliminary data.</text>
</comment>
<evidence type="ECO:0000313" key="5">
    <source>
        <dbReference type="Proteomes" id="UP000318681"/>
    </source>
</evidence>
<keyword evidence="2" id="KW-0560">Oxidoreductase</keyword>
<dbReference type="CDD" id="cd05233">
    <property type="entry name" value="SDR_c"/>
    <property type="match status" value="1"/>
</dbReference>
<evidence type="ECO:0000256" key="3">
    <source>
        <dbReference type="RuleBase" id="RU000363"/>
    </source>
</evidence>
<dbReference type="PANTHER" id="PTHR24322">
    <property type="entry name" value="PKSB"/>
    <property type="match status" value="1"/>
</dbReference>
<dbReference type="SUPFAM" id="SSF51735">
    <property type="entry name" value="NAD(P)-binding Rossmann-fold domains"/>
    <property type="match status" value="1"/>
</dbReference>
<accession>A0A558R835</accession>
<dbReference type="AlphaFoldDB" id="A0A558R835"/>
<reference evidence="4 5" key="1">
    <citation type="submission" date="2019-07" db="EMBL/GenBank/DDBJ databases">
        <title>Sphingomonas solaris sp. nov., isolated from a solar panel from Boston, Massachusetts.</title>
        <authorList>
            <person name="Tanner K."/>
            <person name="Pascual J."/>
            <person name="Mancuso C."/>
            <person name="Pereto J."/>
            <person name="Khalil A."/>
            <person name="Vilanova C."/>
        </authorList>
    </citation>
    <scope>NUCLEOTIDE SEQUENCE [LARGE SCALE GENOMIC DNA]</scope>
    <source>
        <strain evidence="4 5">R4DWN</strain>
    </source>
</reference>
<dbReference type="PANTHER" id="PTHR24322:SF736">
    <property type="entry name" value="RETINOL DEHYDROGENASE 10"/>
    <property type="match status" value="1"/>
</dbReference>
<name>A0A558R835_9SPHN</name>
<dbReference type="OrthoDB" id="7191281at2"/>
<evidence type="ECO:0000313" key="4">
    <source>
        <dbReference type="EMBL" id="TVV75462.1"/>
    </source>
</evidence>
<sequence length="308" mass="32067">MEFRGSVAAITGAAGGIGFALAQEAVRRGMAVVLSDIREDALEAARKSLSELGGDVLAVRADVTSSAEVEALASAAVERFGKVNLLINNAGAFVASLAWETPEAQLDWILDLNVKSIAHGIRAFVPRMIAQGDPCHVVTVASAAAITVYPGYATYSTSKHAALALTEALYMDLAAEEIDSIGVTIAMPTIIQTDIMSPEKASPAALALAEGARFRHRTVRAMEQMMRNHVASGHAMGADEVARQTFDAIAGRRLYVLPGHDGEADVAKATSIAVGRASGTNPYPPILDAILQSIGRAETTAAPGHAPA</sequence>
<dbReference type="EMBL" id="VNIM01000020">
    <property type="protein sequence ID" value="TVV75462.1"/>
    <property type="molecule type" value="Genomic_DNA"/>
</dbReference>
<evidence type="ECO:0000256" key="2">
    <source>
        <dbReference type="ARBA" id="ARBA00023002"/>
    </source>
</evidence>
<dbReference type="RefSeq" id="WP_145149482.1">
    <property type="nucleotide sequence ID" value="NZ_VNIM01000020.1"/>
</dbReference>